<dbReference type="SUPFAM" id="SSF56047">
    <property type="entry name" value="Ribosomal protein S8"/>
    <property type="match status" value="1"/>
</dbReference>
<dbReference type="Pfam" id="PF00410">
    <property type="entry name" value="Ribosomal_S8"/>
    <property type="match status" value="1"/>
</dbReference>
<accession>A0A7T1C592</accession>
<dbReference type="EMBL" id="MT909785">
    <property type="protein sequence ID" value="QPM99314.1"/>
    <property type="molecule type" value="Genomic_DNA"/>
</dbReference>
<sequence>MINDIISDLLTRIRNSLKVYAPIVCVPITRLSFSILLILKTQKFINNFKIIKINGISIFLIDLKYIKNNTQSKILKLIRISKLSLRRYINYLKIKPSNLLFTPFNSLGFFIISTSKGIMTHTKAKTLKLGGEILFFIQ</sequence>
<dbReference type="GO" id="GO:0005840">
    <property type="term" value="C:ribosome"/>
    <property type="evidence" value="ECO:0007669"/>
    <property type="project" value="UniProtKB-KW"/>
</dbReference>
<dbReference type="InterPro" id="IPR047863">
    <property type="entry name" value="Ribosomal_uS8_CS"/>
</dbReference>
<keyword evidence="3 4" id="KW-0687">Ribonucleoprotein</keyword>
<dbReference type="AlphaFoldDB" id="A0A7T1C592"/>
<geneLocation type="chloroplast" evidence="6"/>
<keyword evidence="6" id="KW-0934">Plastid</keyword>
<comment type="similarity">
    <text evidence="1 4">Belongs to the universal ribosomal protein uS8 family.</text>
</comment>
<dbReference type="GO" id="GO:1990904">
    <property type="term" value="C:ribonucleoprotein complex"/>
    <property type="evidence" value="ECO:0007669"/>
    <property type="project" value="UniProtKB-KW"/>
</dbReference>
<evidence type="ECO:0000256" key="3">
    <source>
        <dbReference type="ARBA" id="ARBA00023274"/>
    </source>
</evidence>
<name>A0A7T1C592_9STRA</name>
<dbReference type="Gene3D" id="3.30.1370.30">
    <property type="match status" value="1"/>
</dbReference>
<evidence type="ECO:0000256" key="2">
    <source>
        <dbReference type="ARBA" id="ARBA00022980"/>
    </source>
</evidence>
<keyword evidence="5" id="KW-0812">Transmembrane</keyword>
<dbReference type="InterPro" id="IPR000630">
    <property type="entry name" value="Ribosomal_uS8"/>
</dbReference>
<evidence type="ECO:0000256" key="5">
    <source>
        <dbReference type="SAM" id="Phobius"/>
    </source>
</evidence>
<evidence type="ECO:0000256" key="4">
    <source>
        <dbReference type="RuleBase" id="RU003660"/>
    </source>
</evidence>
<dbReference type="InterPro" id="IPR035987">
    <property type="entry name" value="Ribosomal_uS8_sf"/>
</dbReference>
<keyword evidence="6" id="KW-0150">Chloroplast</keyword>
<organism evidence="6">
    <name type="scientific">Pteridomonas danica</name>
    <dbReference type="NCBI Taxonomy" id="38822"/>
    <lineage>
        <taxon>Eukaryota</taxon>
        <taxon>Sar</taxon>
        <taxon>Stramenopiles</taxon>
        <taxon>Ochrophyta</taxon>
        <taxon>Dictyochophyceae</taxon>
        <taxon>Pedinellales</taxon>
        <taxon>Pteridomonas</taxon>
    </lineage>
</organism>
<gene>
    <name evidence="6" type="primary">rps8</name>
</gene>
<dbReference type="RefSeq" id="YP_010117102.1">
    <property type="nucleotide sequence ID" value="NC_056103.1"/>
</dbReference>
<dbReference type="PANTHER" id="PTHR11758">
    <property type="entry name" value="40S RIBOSOMAL PROTEIN S15A"/>
    <property type="match status" value="1"/>
</dbReference>
<evidence type="ECO:0000256" key="1">
    <source>
        <dbReference type="ARBA" id="ARBA00006471"/>
    </source>
</evidence>
<proteinExistence type="inferred from homology"/>
<keyword evidence="5" id="KW-0472">Membrane</keyword>
<dbReference type="GO" id="GO:0003735">
    <property type="term" value="F:structural constituent of ribosome"/>
    <property type="evidence" value="ECO:0007669"/>
    <property type="project" value="InterPro"/>
</dbReference>
<dbReference type="GeneID" id="65316663"/>
<protein>
    <submittedName>
        <fullName evidence="6">Ribosomal protein S8</fullName>
    </submittedName>
</protein>
<keyword evidence="2 4" id="KW-0689">Ribosomal protein</keyword>
<keyword evidence="5" id="KW-1133">Transmembrane helix</keyword>
<dbReference type="Gene3D" id="3.30.1490.10">
    <property type="match status" value="1"/>
</dbReference>
<dbReference type="PROSITE" id="PS00053">
    <property type="entry name" value="RIBOSOMAL_S8"/>
    <property type="match status" value="1"/>
</dbReference>
<feature type="transmembrane region" description="Helical" evidence="5">
    <location>
        <begin position="19"/>
        <end position="39"/>
    </location>
</feature>
<dbReference type="GO" id="GO:0006412">
    <property type="term" value="P:translation"/>
    <property type="evidence" value="ECO:0007669"/>
    <property type="project" value="InterPro"/>
</dbReference>
<evidence type="ECO:0000313" key="6">
    <source>
        <dbReference type="EMBL" id="QPM99314.1"/>
    </source>
</evidence>
<reference evidence="6" key="1">
    <citation type="journal article" date="2021" name="Front. Plant Sci.">
        <title>Highly Reduced Plastid Genomes of the Non-photosynthetic Dictyochophyceans Pteridomonas spp. (Ochrophyta, SAR) Are Retained for tRNA-Glu-Based Organellar Heme Biosynthesis.</title>
        <authorList>
            <person name="Kayama M."/>
            <person name="Maciszewski K."/>
            <person name="Yabuki A."/>
            <person name="Miyashita H."/>
            <person name="Karnkowska A."/>
            <person name="Kamikawa R."/>
        </authorList>
    </citation>
    <scope>NUCLEOTIDE SEQUENCE</scope>
    <source>
        <strain evidence="6">NY0221</strain>
    </source>
</reference>